<dbReference type="RefSeq" id="WP_161743119.1">
    <property type="nucleotide sequence ID" value="NZ_JAAAMV010000005.1"/>
</dbReference>
<dbReference type="EMBL" id="JAAAMV010000005">
    <property type="protein sequence ID" value="NBD24326.1"/>
    <property type="molecule type" value="Genomic_DNA"/>
</dbReference>
<sequence length="218" mass="25509">MSEQAKKASAHGRTEQAVLDRLRTYKRLIARIKILERHPVGNGMYLKSIHQDDHLQDLHRQLRGLPSYMYLNKREQQIETMAHAYLTKRPTGTRSQLQEVRQIQAVDAEDERLRRELVGKIEHVIEARSGARAGFDEVIDRISELQDLEKKKQQIEWALDVMEEYKPDYGRLLRLEFVQDKTPAAIMYELGISRSTLYAWRQKALEEYAAITGMTEMD</sequence>
<protein>
    <submittedName>
        <fullName evidence="1">DUF1492 domain-containing protein</fullName>
    </submittedName>
</protein>
<evidence type="ECO:0000313" key="1">
    <source>
        <dbReference type="EMBL" id="NBD24326.1"/>
    </source>
</evidence>
<comment type="caution">
    <text evidence="1">The sequence shown here is derived from an EMBL/GenBank/DDBJ whole genome shotgun (WGS) entry which is preliminary data.</text>
</comment>
<name>A0ABW9XPH6_9BACL</name>
<dbReference type="Pfam" id="PF07374">
    <property type="entry name" value="DUF1492"/>
    <property type="match status" value="1"/>
</dbReference>
<accession>A0ABW9XPH6</accession>
<keyword evidence="2" id="KW-1185">Reference proteome</keyword>
<dbReference type="Proteomes" id="UP000665561">
    <property type="component" value="Unassembled WGS sequence"/>
</dbReference>
<organism evidence="1 2">
    <name type="scientific">Paenibacillus glycinis</name>
    <dbReference type="NCBI Taxonomy" id="2697035"/>
    <lineage>
        <taxon>Bacteria</taxon>
        <taxon>Bacillati</taxon>
        <taxon>Bacillota</taxon>
        <taxon>Bacilli</taxon>
        <taxon>Bacillales</taxon>
        <taxon>Paenibacillaceae</taxon>
        <taxon>Paenibacillus</taxon>
    </lineage>
</organism>
<reference evidence="1 2" key="1">
    <citation type="submission" date="2020-01" db="EMBL/GenBank/DDBJ databases">
        <title>Paenibacillus soybeanensis sp. nov. isolated from the nodules of soybean (Glycine max(L.) Merr).</title>
        <authorList>
            <person name="Wang H."/>
        </authorList>
    </citation>
    <scope>NUCLEOTIDE SEQUENCE [LARGE SCALE GENOMIC DNA]</scope>
    <source>
        <strain evidence="1 2">T1</strain>
    </source>
</reference>
<evidence type="ECO:0000313" key="2">
    <source>
        <dbReference type="Proteomes" id="UP000665561"/>
    </source>
</evidence>
<gene>
    <name evidence="1" type="ORF">GT019_10630</name>
</gene>
<proteinExistence type="predicted"/>
<dbReference type="InterPro" id="IPR010861">
    <property type="entry name" value="DUF1492"/>
</dbReference>